<reference evidence="11" key="2">
    <citation type="submission" date="2024-06" db="UniProtKB">
        <authorList>
            <consortium name="EnsemblMetazoa"/>
        </authorList>
    </citation>
    <scope>IDENTIFICATION</scope>
</reference>
<evidence type="ECO:0000313" key="12">
    <source>
        <dbReference type="Proteomes" id="UP000007879"/>
    </source>
</evidence>
<evidence type="ECO:0000259" key="10">
    <source>
        <dbReference type="SMART" id="SM00990"/>
    </source>
</evidence>
<dbReference type="RefSeq" id="XP_019849354.1">
    <property type="nucleotide sequence ID" value="XM_019993795.1"/>
</dbReference>
<keyword evidence="3 8" id="KW-0540">Nuclease</keyword>
<dbReference type="PANTHER" id="PTHR15749">
    <property type="entry name" value="FANCONI-ASSOCIATED NUCLEASE 1"/>
    <property type="match status" value="1"/>
</dbReference>
<evidence type="ECO:0000256" key="9">
    <source>
        <dbReference type="SAM" id="MobiDB-lite"/>
    </source>
</evidence>
<accession>A0AAN0IX62</accession>
<evidence type="ECO:0000256" key="6">
    <source>
        <dbReference type="ARBA" id="ARBA00022842"/>
    </source>
</evidence>
<dbReference type="Pfam" id="PF08774">
    <property type="entry name" value="VRR_NUC"/>
    <property type="match status" value="1"/>
</dbReference>
<dbReference type="EC" id="3.1.4.1" evidence="8"/>
<dbReference type="Gene3D" id="3.40.1350.10">
    <property type="match status" value="1"/>
</dbReference>
<dbReference type="GO" id="GO:0005634">
    <property type="term" value="C:nucleus"/>
    <property type="evidence" value="ECO:0007669"/>
    <property type="project" value="UniProtKB-SubCell"/>
</dbReference>
<feature type="domain" description="VRR-NUC" evidence="10">
    <location>
        <begin position="656"/>
        <end position="767"/>
    </location>
</feature>
<comment type="similarity">
    <text evidence="2 8">Belongs to the FAN1 family.</text>
</comment>
<comment type="cofactor">
    <cofactor evidence="8">
        <name>Mg(2+)</name>
        <dbReference type="ChEBI" id="CHEBI:18420"/>
    </cofactor>
    <cofactor evidence="8">
        <name>Mn(2+)</name>
        <dbReference type="ChEBI" id="CHEBI:29035"/>
    </cofactor>
</comment>
<evidence type="ECO:0000256" key="3">
    <source>
        <dbReference type="ARBA" id="ARBA00022722"/>
    </source>
</evidence>
<dbReference type="InterPro" id="IPR011856">
    <property type="entry name" value="tRNA_endonuc-like_dom_sf"/>
</dbReference>
<dbReference type="InterPro" id="IPR033315">
    <property type="entry name" value="Fan1-like"/>
</dbReference>
<proteinExistence type="inferred from homology"/>
<evidence type="ECO:0000256" key="5">
    <source>
        <dbReference type="ARBA" id="ARBA00022801"/>
    </source>
</evidence>
<dbReference type="SMART" id="SM00990">
    <property type="entry name" value="VRR_NUC"/>
    <property type="match status" value="1"/>
</dbReference>
<dbReference type="GO" id="GO:0017108">
    <property type="term" value="F:5'-flap endonuclease activity"/>
    <property type="evidence" value="ECO:0007669"/>
    <property type="project" value="TreeGrafter"/>
</dbReference>
<feature type="region of interest" description="Disordered" evidence="9">
    <location>
        <begin position="1"/>
        <end position="38"/>
    </location>
</feature>
<dbReference type="GeneID" id="109580515"/>
<dbReference type="InterPro" id="IPR049126">
    <property type="entry name" value="FAN1-like_TPR"/>
</dbReference>
<dbReference type="EnsemblMetazoa" id="XM_019993795.1">
    <property type="protein sequence ID" value="XP_019849354.1"/>
    <property type="gene ID" value="LOC109580515"/>
</dbReference>
<comment type="catalytic activity">
    <reaction evidence="1 8">
        <text>Hydrolytically removes 5'-nucleotides successively from the 3'-hydroxy termini of 3'-hydroxy-terminated oligonucleotides.</text>
        <dbReference type="EC" id="3.1.4.1"/>
    </reaction>
</comment>
<dbReference type="KEGG" id="aqu:109580515"/>
<keyword evidence="4 8" id="KW-0479">Metal-binding</keyword>
<dbReference type="GO" id="GO:0046872">
    <property type="term" value="F:metal ion binding"/>
    <property type="evidence" value="ECO:0007669"/>
    <property type="project" value="UniProtKB-KW"/>
</dbReference>
<evidence type="ECO:0000256" key="7">
    <source>
        <dbReference type="ARBA" id="ARBA00023211"/>
    </source>
</evidence>
<keyword evidence="5 8" id="KW-0378">Hydrolase</keyword>
<evidence type="ECO:0000256" key="1">
    <source>
        <dbReference type="ARBA" id="ARBA00000983"/>
    </source>
</evidence>
<dbReference type="GO" id="GO:0070336">
    <property type="term" value="F:flap-structured DNA binding"/>
    <property type="evidence" value="ECO:0007669"/>
    <property type="project" value="TreeGrafter"/>
</dbReference>
<protein>
    <recommendedName>
        <fullName evidence="8">Fanconi-associated nuclease</fullName>
        <ecNumber evidence="8">3.1.4.1</ecNumber>
    </recommendedName>
</protein>
<reference evidence="12" key="1">
    <citation type="journal article" date="2010" name="Nature">
        <title>The Amphimedon queenslandica genome and the evolution of animal complexity.</title>
        <authorList>
            <person name="Srivastava M."/>
            <person name="Simakov O."/>
            <person name="Chapman J."/>
            <person name="Fahey B."/>
            <person name="Gauthier M.E."/>
            <person name="Mitros T."/>
            <person name="Richards G.S."/>
            <person name="Conaco C."/>
            <person name="Dacre M."/>
            <person name="Hellsten U."/>
            <person name="Larroux C."/>
            <person name="Putnam N.H."/>
            <person name="Stanke M."/>
            <person name="Adamska M."/>
            <person name="Darling A."/>
            <person name="Degnan S.M."/>
            <person name="Oakley T.H."/>
            <person name="Plachetzki D.C."/>
            <person name="Zhai Y."/>
            <person name="Adamski M."/>
            <person name="Calcino A."/>
            <person name="Cummins S.F."/>
            <person name="Goodstein D.M."/>
            <person name="Harris C."/>
            <person name="Jackson D.J."/>
            <person name="Leys S.P."/>
            <person name="Shu S."/>
            <person name="Woodcroft B.J."/>
            <person name="Vervoort M."/>
            <person name="Kosik K.S."/>
            <person name="Manning G."/>
            <person name="Degnan B.M."/>
            <person name="Rokhsar D.S."/>
        </authorList>
    </citation>
    <scope>NUCLEOTIDE SEQUENCE [LARGE SCALE GENOMIC DNA]</scope>
</reference>
<dbReference type="GO" id="GO:0008409">
    <property type="term" value="F:5'-3' exonuclease activity"/>
    <property type="evidence" value="ECO:0007669"/>
    <property type="project" value="TreeGrafter"/>
</dbReference>
<dbReference type="InterPro" id="IPR049132">
    <property type="entry name" value="FAN1-like_euk"/>
</dbReference>
<dbReference type="Pfam" id="PF21170">
    <property type="entry name" value="FAN1_TPR"/>
    <property type="match status" value="1"/>
</dbReference>
<evidence type="ECO:0000313" key="11">
    <source>
        <dbReference type="EnsemblMetazoa" id="XP_019849354.1"/>
    </source>
</evidence>
<sequence length="770" mass="87619">MFFTRERYSLKRERHSSSSSSSSCSLSTSNTEGEGDDGVCESFSRDPHYYLTNFMASVSHVTSSVDGHYITSNEDKSAVLTSFKEANVHSQQLLVRLYLRKHRWLRVDKLSYPEISNDLNPFLKELVKKKLLDDDSSLNDPNEILCLLKVDQLKLLKEQLHLPSSFNNLPKNQFISSVLDYCAKQKPLLPHLSPLLALKKKAKLLLGSCVCVSEACFNVFSQISLLFSLITSGDIHDDETLPQSLVYHMLQVSTGQIVYPKYDINVVEPLFSSCEDFEKFYSVHVLQQKLSSLVTLKHLTPPMLRDIMEETCVILLDELKSHSCTNTRSIASEKSTALMERGSHDELLTYNEESRMNGLEDLLCYSDRKEKRHSSAKRRKTHTRKGGSTFDDPIDLTAGSDDEGDHILNSIIKCSCVCYPRAWRLRYNPGSLCIYVLTLCVESWEKLRDYIEANRLLVLLLSQGVFGYYKRGHWWERLALNLDSHLKEKSKSFQCIMMAFKDSSVSESVKYALYQRALRLTGSNASLLPSLPSFSISECKEVLLTGICQPNTPLFIIQDHTPCSSSSVCTVEGFAIHHYTGTGCWPRALHLEGAIFTSLFLLLFWDIIYTNEVPDVFRGHYQTAPLDFGREDFYMSRKSAIDSKLDWIKRSAIDDITKDASSCWNDHLGENAVGINWEAFPNGSEDIVDLIKCLGSDVLYRVCEVFSRDYYRNRGGVPDLILWDPSKGTSKFVEVKGPGDRLSNKQRIWISRLMSWDSQVEVCRVEAIRS</sequence>
<comment type="function">
    <text evidence="8">Nuclease required for the repair of DNA interstrand cross-links (ICL). Acts as a 5'-3' exonuclease that anchors at a cut end of DNA and cleaves DNA successively at every third nucleotide, allowing to excise an ICL from one strand through flanking incisions.</text>
</comment>
<evidence type="ECO:0000256" key="8">
    <source>
        <dbReference type="RuleBase" id="RU365033"/>
    </source>
</evidence>
<dbReference type="InterPro" id="IPR014883">
    <property type="entry name" value="VRR_NUC"/>
</dbReference>
<keyword evidence="6 8" id="KW-0460">Magnesium</keyword>
<dbReference type="AlphaFoldDB" id="A0AAN0IX62"/>
<dbReference type="InterPro" id="IPR049125">
    <property type="entry name" value="FAN1-like_WH"/>
</dbReference>
<name>A0AAN0IX62_AMPQE</name>
<comment type="subcellular location">
    <subcellularLocation>
        <location evidence="8">Nucleus</location>
    </subcellularLocation>
</comment>
<dbReference type="CDD" id="cd22326">
    <property type="entry name" value="FAN1-like"/>
    <property type="match status" value="1"/>
</dbReference>
<keyword evidence="12" id="KW-1185">Reference proteome</keyword>
<feature type="compositionally biased region" description="Low complexity" evidence="9">
    <location>
        <begin position="17"/>
        <end position="29"/>
    </location>
</feature>
<dbReference type="Proteomes" id="UP000007879">
    <property type="component" value="Unassembled WGS sequence"/>
</dbReference>
<evidence type="ECO:0000256" key="2">
    <source>
        <dbReference type="ARBA" id="ARBA00005533"/>
    </source>
</evidence>
<keyword evidence="8" id="KW-0227">DNA damage</keyword>
<dbReference type="PANTHER" id="PTHR15749:SF4">
    <property type="entry name" value="FANCONI-ASSOCIATED NUCLEASE 1"/>
    <property type="match status" value="1"/>
</dbReference>
<keyword evidence="8" id="KW-0234">DNA repair</keyword>
<organism evidence="11 12">
    <name type="scientific">Amphimedon queenslandica</name>
    <name type="common">Sponge</name>
    <dbReference type="NCBI Taxonomy" id="400682"/>
    <lineage>
        <taxon>Eukaryota</taxon>
        <taxon>Metazoa</taxon>
        <taxon>Porifera</taxon>
        <taxon>Demospongiae</taxon>
        <taxon>Heteroscleromorpha</taxon>
        <taxon>Haplosclerida</taxon>
        <taxon>Niphatidae</taxon>
        <taxon>Amphimedon</taxon>
    </lineage>
</organism>
<evidence type="ECO:0000256" key="4">
    <source>
        <dbReference type="ARBA" id="ARBA00022723"/>
    </source>
</evidence>
<dbReference type="Pfam" id="PF21315">
    <property type="entry name" value="FAN1_HTH"/>
    <property type="match status" value="1"/>
</dbReference>
<dbReference type="GO" id="GO:0036297">
    <property type="term" value="P:interstrand cross-link repair"/>
    <property type="evidence" value="ECO:0007669"/>
    <property type="project" value="InterPro"/>
</dbReference>
<dbReference type="GO" id="GO:0004528">
    <property type="term" value="F:phosphodiesterase I activity"/>
    <property type="evidence" value="ECO:0007669"/>
    <property type="project" value="UniProtKB-EC"/>
</dbReference>
<keyword evidence="8" id="KW-0539">Nucleus</keyword>
<feature type="compositionally biased region" description="Basic and acidic residues" evidence="9">
    <location>
        <begin position="1"/>
        <end position="11"/>
    </location>
</feature>
<keyword evidence="7 8" id="KW-0464">Manganese</keyword>